<keyword evidence="1" id="KW-0732">Signal</keyword>
<feature type="signal peptide" evidence="1">
    <location>
        <begin position="1"/>
        <end position="16"/>
    </location>
</feature>
<name>A0A2V1DJ03_9PLEO</name>
<accession>A0A2V1DJ03</accession>
<dbReference type="AlphaFoldDB" id="A0A2V1DJ03"/>
<dbReference type="EMBL" id="KZ805421">
    <property type="protein sequence ID" value="PVH98100.1"/>
    <property type="molecule type" value="Genomic_DNA"/>
</dbReference>
<sequence length="206" mass="23254">MHLFTLFASWVATTLASPVPPTREVEAIQPRSVDRRGVPSIFHTDDPNHVDVRGLPNIEVGVSKGTGELLQIQLKSTCMTECCENHNNSPSSKLNHIVLSALNYRLPHIDDLNICKRTKMKRSLANTALAQKCRSVSTWRLQLKRVLRIDLPFKATTRRSAAVVLHLCCNGITSPSEHQRCGYTQWNHAVPENWLYRALHLALNFL</sequence>
<gene>
    <name evidence="2" type="ORF">DM02DRAFT_630550</name>
</gene>
<reference evidence="2 3" key="1">
    <citation type="journal article" date="2018" name="Sci. Rep.">
        <title>Comparative genomics provides insights into the lifestyle and reveals functional heterogeneity of dark septate endophytic fungi.</title>
        <authorList>
            <person name="Knapp D.G."/>
            <person name="Nemeth J.B."/>
            <person name="Barry K."/>
            <person name="Hainaut M."/>
            <person name="Henrissat B."/>
            <person name="Johnson J."/>
            <person name="Kuo A."/>
            <person name="Lim J.H.P."/>
            <person name="Lipzen A."/>
            <person name="Nolan M."/>
            <person name="Ohm R.A."/>
            <person name="Tamas L."/>
            <person name="Grigoriev I.V."/>
            <person name="Spatafora J.W."/>
            <person name="Nagy L.G."/>
            <person name="Kovacs G.M."/>
        </authorList>
    </citation>
    <scope>NUCLEOTIDE SEQUENCE [LARGE SCALE GENOMIC DNA]</scope>
    <source>
        <strain evidence="2 3">DSE2036</strain>
    </source>
</reference>
<keyword evidence="3" id="KW-1185">Reference proteome</keyword>
<organism evidence="2 3">
    <name type="scientific">Periconia macrospinosa</name>
    <dbReference type="NCBI Taxonomy" id="97972"/>
    <lineage>
        <taxon>Eukaryota</taxon>
        <taxon>Fungi</taxon>
        <taxon>Dikarya</taxon>
        <taxon>Ascomycota</taxon>
        <taxon>Pezizomycotina</taxon>
        <taxon>Dothideomycetes</taxon>
        <taxon>Pleosporomycetidae</taxon>
        <taxon>Pleosporales</taxon>
        <taxon>Massarineae</taxon>
        <taxon>Periconiaceae</taxon>
        <taxon>Periconia</taxon>
    </lineage>
</organism>
<evidence type="ECO:0000313" key="3">
    <source>
        <dbReference type="Proteomes" id="UP000244855"/>
    </source>
</evidence>
<protein>
    <submittedName>
        <fullName evidence="2">Uncharacterized protein</fullName>
    </submittedName>
</protein>
<dbReference type="Proteomes" id="UP000244855">
    <property type="component" value="Unassembled WGS sequence"/>
</dbReference>
<feature type="chain" id="PRO_5015835846" evidence="1">
    <location>
        <begin position="17"/>
        <end position="206"/>
    </location>
</feature>
<evidence type="ECO:0000256" key="1">
    <source>
        <dbReference type="SAM" id="SignalP"/>
    </source>
</evidence>
<proteinExistence type="predicted"/>
<evidence type="ECO:0000313" key="2">
    <source>
        <dbReference type="EMBL" id="PVH98100.1"/>
    </source>
</evidence>